<name>A0A1E3KD58_9TREE</name>
<accession>A0A1E3KD58</accession>
<feature type="compositionally biased region" description="Acidic residues" evidence="1">
    <location>
        <begin position="69"/>
        <end position="78"/>
    </location>
</feature>
<protein>
    <submittedName>
        <fullName evidence="2">Uncharacterized protein</fullName>
    </submittedName>
</protein>
<feature type="compositionally biased region" description="Acidic residues" evidence="1">
    <location>
        <begin position="87"/>
        <end position="105"/>
    </location>
</feature>
<feature type="compositionally biased region" description="Basic and acidic residues" evidence="1">
    <location>
        <begin position="567"/>
        <end position="599"/>
    </location>
</feature>
<dbReference type="AlphaFoldDB" id="A0A1E3KD58"/>
<sequence length="875" mass="97635">MASTPPSPSPHPEEIRSLPRRAGYTYSHPSPSLTPVPRSNSLYLRYRISPDESSAMTDVESGIDRFESSSEDDSDYQSDAEGLLEVTTDDDLAEDGDDEESDVDCGLEAGPYLPTPTPSLDPQTLKLSAFAIIGRKRSRSADSSDESDQEDCRAGPDEKRRPIKHTRKSSYPPEKFANVVGSIEGLDQDFSSLRTSSLIMRAEVQTKPTQAFLDAAASISKAPIKTSSRLRARQQAYRKLHRRPRGRKFLRPGALEDPLVNLPALQAWDRDSWHFNGDTPDMAIDTVDRLYDSDASMRSISDSNSSSSDVEMLSASRIPVSNTAHVEQPATEELRSKVNPVARPRYKPAQPLSDQQVNGLRLEQLKSERGVQRLPQHQHFPVRTAGQHSTSRLRRTSPTSLLPVRRGFCGYARQLLEDPIVRSVDAFTSKAGRSVHPNLQFCAVLSGLSRMALFRAQRAARKFRIEAVKAQSGRINERIAERRQWLEALYRQNSVASTDASQDQATEEAAVEDLTERQPESPVAETSRKRARERSVTPSPEERQVRPRTEEDPEIMARRVASIQSDLRARAAEQRAREAQSRRAAEHAAEEREREMERIKEEERLLALRQVQEEADSRIARELSLALDDNLTDVSSEPSEGTQSVTGDELEELGELGERSRSSCPALSDVTVRSDPPEYEPPNAHPLGAFPSSANVASDAPFVRHLPYRPRPQTPPRAPARLPSYNQAWQARYTRASPPPPPPYNAQTDRETVVAARFEAEQESQEGTETYEFGGRRRFAPAAAEREEERAASPEPVYPIVGAFPSSAHRSQPIQLVAPIPRRPQVDSVVAFEAALDMEEGEVDLGLFGDDDEHEERGDVGTLQRLMRFVWGGRQ</sequence>
<dbReference type="EMBL" id="MEKH01000002">
    <property type="protein sequence ID" value="ODO11039.1"/>
    <property type="molecule type" value="Genomic_DNA"/>
</dbReference>
<evidence type="ECO:0000256" key="1">
    <source>
        <dbReference type="SAM" id="MobiDB-lite"/>
    </source>
</evidence>
<evidence type="ECO:0000313" key="2">
    <source>
        <dbReference type="EMBL" id="ODO11039.1"/>
    </source>
</evidence>
<feature type="compositionally biased region" description="Polar residues" evidence="1">
    <location>
        <begin position="632"/>
        <end position="646"/>
    </location>
</feature>
<feature type="compositionally biased region" description="Polar residues" evidence="1">
    <location>
        <begin position="27"/>
        <end position="42"/>
    </location>
</feature>
<feature type="compositionally biased region" description="Pro residues" evidence="1">
    <location>
        <begin position="1"/>
        <end position="10"/>
    </location>
</feature>
<proteinExistence type="predicted"/>
<dbReference type="Proteomes" id="UP000095149">
    <property type="component" value="Unassembled WGS sequence"/>
</dbReference>
<evidence type="ECO:0000313" key="3">
    <source>
        <dbReference type="Proteomes" id="UP000095149"/>
    </source>
</evidence>
<organism evidence="2 3">
    <name type="scientific">Cryptococcus amylolentus CBS 6273</name>
    <dbReference type="NCBI Taxonomy" id="1296118"/>
    <lineage>
        <taxon>Eukaryota</taxon>
        <taxon>Fungi</taxon>
        <taxon>Dikarya</taxon>
        <taxon>Basidiomycota</taxon>
        <taxon>Agaricomycotina</taxon>
        <taxon>Tremellomycetes</taxon>
        <taxon>Tremellales</taxon>
        <taxon>Cryptococcaceae</taxon>
        <taxon>Cryptococcus</taxon>
    </lineage>
</organism>
<feature type="region of interest" description="Disordered" evidence="1">
    <location>
        <begin position="1"/>
        <end position="123"/>
    </location>
</feature>
<comment type="caution">
    <text evidence="2">The sequence shown here is derived from an EMBL/GenBank/DDBJ whole genome shotgun (WGS) entry which is preliminary data.</text>
</comment>
<feature type="compositionally biased region" description="Basic and acidic residues" evidence="1">
    <location>
        <begin position="540"/>
        <end position="550"/>
    </location>
</feature>
<feature type="region of interest" description="Disordered" evidence="1">
    <location>
        <begin position="496"/>
        <end position="599"/>
    </location>
</feature>
<dbReference type="OrthoDB" id="2564824at2759"/>
<reference evidence="2 3" key="1">
    <citation type="submission" date="2016-06" db="EMBL/GenBank/DDBJ databases">
        <title>Evolution of pathogenesis and genome organization in the Tremellales.</title>
        <authorList>
            <person name="Cuomo C."/>
            <person name="Litvintseva A."/>
            <person name="Heitman J."/>
            <person name="Chen Y."/>
            <person name="Sun S."/>
            <person name="Springer D."/>
            <person name="Dromer F."/>
            <person name="Young S."/>
            <person name="Zeng Q."/>
            <person name="Chapman S."/>
            <person name="Gujja S."/>
            <person name="Saif S."/>
            <person name="Birren B."/>
        </authorList>
    </citation>
    <scope>NUCLEOTIDE SEQUENCE [LARGE SCALE GENOMIC DNA]</scope>
    <source>
        <strain evidence="2 3">CBS 6273</strain>
    </source>
</reference>
<feature type="region of interest" description="Disordered" evidence="1">
    <location>
        <begin position="626"/>
        <end position="692"/>
    </location>
</feature>
<feature type="region of interest" description="Disordered" evidence="1">
    <location>
        <begin position="136"/>
        <end position="173"/>
    </location>
</feature>
<feature type="compositionally biased region" description="Basic and acidic residues" evidence="1">
    <location>
        <begin position="150"/>
        <end position="160"/>
    </location>
</feature>
<gene>
    <name evidence="2" type="ORF">I350_01641</name>
</gene>